<dbReference type="EMBL" id="JBBXMP010000002">
    <property type="protein sequence ID" value="KAL0072052.1"/>
    <property type="molecule type" value="Genomic_DNA"/>
</dbReference>
<reference evidence="2 3" key="1">
    <citation type="submission" date="2024-05" db="EMBL/GenBank/DDBJ databases">
        <title>A draft genome resource for the thread blight pathogen Marasmius tenuissimus strain MS-2.</title>
        <authorList>
            <person name="Yulfo-Soto G.E."/>
            <person name="Baruah I.K."/>
            <person name="Amoako-Attah I."/>
            <person name="Bukari Y."/>
            <person name="Meinhardt L.W."/>
            <person name="Bailey B.A."/>
            <person name="Cohen S.P."/>
        </authorList>
    </citation>
    <scope>NUCLEOTIDE SEQUENCE [LARGE SCALE GENOMIC DNA]</scope>
    <source>
        <strain evidence="2 3">MS-2</strain>
    </source>
</reference>
<keyword evidence="3" id="KW-1185">Reference proteome</keyword>
<dbReference type="Proteomes" id="UP001437256">
    <property type="component" value="Unassembled WGS sequence"/>
</dbReference>
<feature type="compositionally biased region" description="Polar residues" evidence="1">
    <location>
        <begin position="101"/>
        <end position="110"/>
    </location>
</feature>
<protein>
    <submittedName>
        <fullName evidence="2">Uncharacterized protein</fullName>
    </submittedName>
</protein>
<comment type="caution">
    <text evidence="2">The sequence shown here is derived from an EMBL/GenBank/DDBJ whole genome shotgun (WGS) entry which is preliminary data.</text>
</comment>
<proteinExistence type="predicted"/>
<gene>
    <name evidence="2" type="ORF">AAF712_000975</name>
</gene>
<evidence type="ECO:0000313" key="3">
    <source>
        <dbReference type="Proteomes" id="UP001437256"/>
    </source>
</evidence>
<feature type="compositionally biased region" description="Polar residues" evidence="1">
    <location>
        <begin position="31"/>
        <end position="40"/>
    </location>
</feature>
<feature type="compositionally biased region" description="Basic and acidic residues" evidence="1">
    <location>
        <begin position="41"/>
        <end position="56"/>
    </location>
</feature>
<organism evidence="2 3">
    <name type="scientific">Marasmius tenuissimus</name>
    <dbReference type="NCBI Taxonomy" id="585030"/>
    <lineage>
        <taxon>Eukaryota</taxon>
        <taxon>Fungi</taxon>
        <taxon>Dikarya</taxon>
        <taxon>Basidiomycota</taxon>
        <taxon>Agaricomycotina</taxon>
        <taxon>Agaricomycetes</taxon>
        <taxon>Agaricomycetidae</taxon>
        <taxon>Agaricales</taxon>
        <taxon>Marasmiineae</taxon>
        <taxon>Marasmiaceae</taxon>
        <taxon>Marasmius</taxon>
    </lineage>
</organism>
<name>A0ABR3AF97_9AGAR</name>
<evidence type="ECO:0000256" key="1">
    <source>
        <dbReference type="SAM" id="MobiDB-lite"/>
    </source>
</evidence>
<accession>A0ABR3AF97</accession>
<sequence>MHVYLYVVLASYSSGQQKDHVKYNDLKGASTPETIPMNNRNDWDVRPSSDFAERGYSHGRHASTASMSDVIHQPVHQPRDAYSDAYSRPSPPQRQFSSGSAFQQPVNAYTQEPGPTPRYNESYYPGNEPAGIGRPAQAQAHPGE</sequence>
<evidence type="ECO:0000313" key="2">
    <source>
        <dbReference type="EMBL" id="KAL0072052.1"/>
    </source>
</evidence>
<feature type="region of interest" description="Disordered" evidence="1">
    <location>
        <begin position="26"/>
        <end position="144"/>
    </location>
</feature>